<dbReference type="SUPFAM" id="SSF51316">
    <property type="entry name" value="Mss4-like"/>
    <property type="match status" value="1"/>
</dbReference>
<dbReference type="InterPro" id="IPR011057">
    <property type="entry name" value="Mss4-like_sf"/>
</dbReference>
<dbReference type="EMBL" id="JAGHQM010000174">
    <property type="protein sequence ID" value="KAH0564816.1"/>
    <property type="molecule type" value="Genomic_DNA"/>
</dbReference>
<evidence type="ECO:0000256" key="2">
    <source>
        <dbReference type="ARBA" id="ARBA00022723"/>
    </source>
</evidence>
<keyword evidence="7" id="KW-1185">Reference proteome</keyword>
<dbReference type="PROSITE" id="PS51891">
    <property type="entry name" value="CENP_V_GFA"/>
    <property type="match status" value="1"/>
</dbReference>
<name>A0A9P8LG03_9PEZI</name>
<dbReference type="PANTHER" id="PTHR33337:SF40">
    <property type="entry name" value="CENP-V_GFA DOMAIN-CONTAINING PROTEIN-RELATED"/>
    <property type="match status" value="1"/>
</dbReference>
<dbReference type="GO" id="GO:0016846">
    <property type="term" value="F:carbon-sulfur lyase activity"/>
    <property type="evidence" value="ECO:0007669"/>
    <property type="project" value="InterPro"/>
</dbReference>
<keyword evidence="3" id="KW-0862">Zinc</keyword>
<accession>A0A9P8LG03</accession>
<evidence type="ECO:0000259" key="5">
    <source>
        <dbReference type="PROSITE" id="PS51891"/>
    </source>
</evidence>
<dbReference type="Gene3D" id="3.90.1590.10">
    <property type="entry name" value="glutathione-dependent formaldehyde- activating enzyme (gfa)"/>
    <property type="match status" value="1"/>
</dbReference>
<dbReference type="PANTHER" id="PTHR33337">
    <property type="entry name" value="GFA DOMAIN-CONTAINING PROTEIN"/>
    <property type="match status" value="1"/>
</dbReference>
<keyword evidence="2" id="KW-0479">Metal-binding</keyword>
<comment type="similarity">
    <text evidence="1">Belongs to the Gfa family.</text>
</comment>
<proteinExistence type="inferred from homology"/>
<dbReference type="GO" id="GO:0046872">
    <property type="term" value="F:metal ion binding"/>
    <property type="evidence" value="ECO:0007669"/>
    <property type="project" value="UniProtKB-KW"/>
</dbReference>
<evidence type="ECO:0000256" key="1">
    <source>
        <dbReference type="ARBA" id="ARBA00005495"/>
    </source>
</evidence>
<dbReference type="Pfam" id="PF04828">
    <property type="entry name" value="GFA"/>
    <property type="match status" value="1"/>
</dbReference>
<evidence type="ECO:0000256" key="4">
    <source>
        <dbReference type="ARBA" id="ARBA00023239"/>
    </source>
</evidence>
<dbReference type="InterPro" id="IPR006913">
    <property type="entry name" value="CENP-V/GFA"/>
</dbReference>
<evidence type="ECO:0000313" key="7">
    <source>
        <dbReference type="Proteomes" id="UP000750711"/>
    </source>
</evidence>
<comment type="caution">
    <text evidence="6">The sequence shown here is derived from an EMBL/GenBank/DDBJ whole genome shotgun (WGS) entry which is preliminary data.</text>
</comment>
<sequence>MGVLCHCTECRKMTSSAFSTNVVIPVSEYTIHGSPKNYTFTRGDEKHITSFCGECGTTISKIVEGIDKFKGLVVVQAGTLNEGEGLDNLKVDTELYVKNRADWVKQIDGATQVDTA</sequence>
<keyword evidence="4" id="KW-0456">Lyase</keyword>
<protein>
    <recommendedName>
        <fullName evidence="5">CENP-V/GFA domain-containing protein</fullName>
    </recommendedName>
</protein>
<organism evidence="6 7">
    <name type="scientific">Trichoglossum hirsutum</name>
    <dbReference type="NCBI Taxonomy" id="265104"/>
    <lineage>
        <taxon>Eukaryota</taxon>
        <taxon>Fungi</taxon>
        <taxon>Dikarya</taxon>
        <taxon>Ascomycota</taxon>
        <taxon>Pezizomycotina</taxon>
        <taxon>Geoglossomycetes</taxon>
        <taxon>Geoglossales</taxon>
        <taxon>Geoglossaceae</taxon>
        <taxon>Trichoglossum</taxon>
    </lineage>
</organism>
<gene>
    <name evidence="6" type="ORF">GP486_001789</name>
</gene>
<dbReference type="AlphaFoldDB" id="A0A9P8LG03"/>
<evidence type="ECO:0000256" key="3">
    <source>
        <dbReference type="ARBA" id="ARBA00022833"/>
    </source>
</evidence>
<feature type="domain" description="CENP-V/GFA" evidence="5">
    <location>
        <begin position="1"/>
        <end position="104"/>
    </location>
</feature>
<evidence type="ECO:0000313" key="6">
    <source>
        <dbReference type="EMBL" id="KAH0564816.1"/>
    </source>
</evidence>
<reference evidence="6" key="1">
    <citation type="submission" date="2021-03" db="EMBL/GenBank/DDBJ databases">
        <title>Comparative genomics and phylogenomic investigation of the class Geoglossomycetes provide insights into ecological specialization and systematics.</title>
        <authorList>
            <person name="Melie T."/>
            <person name="Pirro S."/>
            <person name="Miller A.N."/>
            <person name="Quandt A."/>
        </authorList>
    </citation>
    <scope>NUCLEOTIDE SEQUENCE</scope>
    <source>
        <strain evidence="6">CAQ_001_2017</strain>
    </source>
</reference>
<dbReference type="Proteomes" id="UP000750711">
    <property type="component" value="Unassembled WGS sequence"/>
</dbReference>